<dbReference type="Pfam" id="PF08532">
    <property type="entry name" value="Glyco_hydro_42M"/>
    <property type="match status" value="1"/>
</dbReference>
<dbReference type="InterPro" id="IPR029062">
    <property type="entry name" value="Class_I_gatase-like"/>
</dbReference>
<proteinExistence type="predicted"/>
<evidence type="ECO:0000259" key="1">
    <source>
        <dbReference type="Pfam" id="PF08532"/>
    </source>
</evidence>
<dbReference type="SUPFAM" id="SSF51445">
    <property type="entry name" value="(Trans)glycosidases"/>
    <property type="match status" value="1"/>
</dbReference>
<dbReference type="AlphaFoldDB" id="A0A7W9SUN5"/>
<dbReference type="Proteomes" id="UP000520814">
    <property type="component" value="Unassembled WGS sequence"/>
</dbReference>
<name>A0A7W9SUN5_ARMRO</name>
<evidence type="ECO:0000313" key="2">
    <source>
        <dbReference type="EMBL" id="MBB6053141.1"/>
    </source>
</evidence>
<dbReference type="CDD" id="cd03143">
    <property type="entry name" value="A4_beta-galactosidase_middle_domain"/>
    <property type="match status" value="1"/>
</dbReference>
<dbReference type="RefSeq" id="WP_184203144.1">
    <property type="nucleotide sequence ID" value="NZ_JACHGW010000005.1"/>
</dbReference>
<dbReference type="Gene3D" id="3.40.50.880">
    <property type="match status" value="1"/>
</dbReference>
<accession>A0A7W9SUN5</accession>
<feature type="domain" description="Beta-galactosidase trimerisation" evidence="1">
    <location>
        <begin position="375"/>
        <end position="437"/>
    </location>
</feature>
<dbReference type="Gene3D" id="3.20.20.80">
    <property type="entry name" value="Glycosidases"/>
    <property type="match status" value="1"/>
</dbReference>
<reference evidence="2 3" key="1">
    <citation type="submission" date="2020-08" db="EMBL/GenBank/DDBJ databases">
        <title>Genomic Encyclopedia of Type Strains, Phase IV (KMG-IV): sequencing the most valuable type-strain genomes for metagenomic binning, comparative biology and taxonomic classification.</title>
        <authorList>
            <person name="Goeker M."/>
        </authorList>
    </citation>
    <scope>NUCLEOTIDE SEQUENCE [LARGE SCALE GENOMIC DNA]</scope>
    <source>
        <strain evidence="2 3">DSM 23562</strain>
    </source>
</reference>
<dbReference type="InterPro" id="IPR013738">
    <property type="entry name" value="Beta_galactosidase_Trimer"/>
</dbReference>
<dbReference type="GO" id="GO:0005975">
    <property type="term" value="P:carbohydrate metabolic process"/>
    <property type="evidence" value="ECO:0007669"/>
    <property type="project" value="InterPro"/>
</dbReference>
<organism evidence="2 3">
    <name type="scientific">Armatimonas rosea</name>
    <dbReference type="NCBI Taxonomy" id="685828"/>
    <lineage>
        <taxon>Bacteria</taxon>
        <taxon>Bacillati</taxon>
        <taxon>Armatimonadota</taxon>
        <taxon>Armatimonadia</taxon>
        <taxon>Armatimonadales</taxon>
        <taxon>Armatimonadaceae</taxon>
        <taxon>Armatimonas</taxon>
    </lineage>
</organism>
<evidence type="ECO:0000313" key="3">
    <source>
        <dbReference type="Proteomes" id="UP000520814"/>
    </source>
</evidence>
<protein>
    <recommendedName>
        <fullName evidence="1">Beta-galactosidase trimerisation domain-containing protein</fullName>
    </recommendedName>
</protein>
<dbReference type="EMBL" id="JACHGW010000005">
    <property type="protein sequence ID" value="MBB6053141.1"/>
    <property type="molecule type" value="Genomic_DNA"/>
</dbReference>
<dbReference type="InterPro" id="IPR028212">
    <property type="entry name" value="GHL6"/>
</dbReference>
<dbReference type="InterPro" id="IPR017853">
    <property type="entry name" value="GH"/>
</dbReference>
<dbReference type="SUPFAM" id="SSF52317">
    <property type="entry name" value="Class I glutamine amidotransferase-like"/>
    <property type="match status" value="1"/>
</dbReference>
<comment type="caution">
    <text evidence="2">The sequence shown here is derived from an EMBL/GenBank/DDBJ whole genome shotgun (WGS) entry which is preliminary data.</text>
</comment>
<keyword evidence="3" id="KW-1185">Reference proteome</keyword>
<gene>
    <name evidence="2" type="ORF">HNQ39_004973</name>
</gene>
<dbReference type="GO" id="GO:0004565">
    <property type="term" value="F:beta-galactosidase activity"/>
    <property type="evidence" value="ECO:0007669"/>
    <property type="project" value="InterPro"/>
</dbReference>
<sequence>MSLRFRQVHLDFHTSPDIPGIGAEFDAAEFASTLERASVDSITCFARCHHGWLYYDSKAHPERVHPHLRNRNLLPEQIAACHAKNIRVPIYVTVQWDDYTAERHPEWLVIDEDGRQVGTKPFEPGFYRVLDVFHSGYRQFLFDHIKDLFACVPEVDGLFFDIVQPRASLATHWIAAMDAVELNPQDAGDRQRFATQVIQDWEAEMTAFVRTLSPDCTIFYNSGHVGTRHRGEAESYTHWELESLPSGGWGYLHFPQAQRYARTLGLPCLGMTGKFHTSWGDFHSFKNPAALEFECFHMLALTAQCSIGDQLHPSGKIDAATYDLIGGVYSQVKAKEPWCVGATPVTDVALMTSEEFTEYHPHGGRNLAHIHGAIRMLQELGVQFDIVDSQSDWMRYKLLILPDEIPFNTRLSSKLDAFVYNGGTVIASYKSGLGDDGQFVTGELGVKAVGDAPFSPDFIVPGNGIGEGLPKTGHVMYQKALEVEPANGGSVLCWTEVPYFNRTWRHFCSHRHTPSSGERKYPAVVASGAGVYFAHPIFRQYQESAPLWVKTMLKDAIAMLLPKPVLTVKGPSSLLSSLNKQEAEGRHIVHLLHYIPERRGQAFDVIEDVIPVHNIEVVVRLSQPVSSVTLVPGGDSLPFTTEGGAVKFIVPTVNGHAMIEVR</sequence>
<dbReference type="Pfam" id="PF14871">
    <property type="entry name" value="GHL6"/>
    <property type="match status" value="1"/>
</dbReference>